<accession>A0A6S6VS17</accession>
<evidence type="ECO:0000313" key="1">
    <source>
        <dbReference type="EMBL" id="CAE7003048.1"/>
    </source>
</evidence>
<gene>
    <name evidence="1" type="ORF">PTTW11_01483</name>
</gene>
<name>A0A6S6VS17_9PLEO</name>
<evidence type="ECO:0000313" key="2">
    <source>
        <dbReference type="Proteomes" id="UP000472372"/>
    </source>
</evidence>
<organism evidence="1 2">
    <name type="scientific">Pyrenophora teres f. teres</name>
    <dbReference type="NCBI Taxonomy" id="97479"/>
    <lineage>
        <taxon>Eukaryota</taxon>
        <taxon>Fungi</taxon>
        <taxon>Dikarya</taxon>
        <taxon>Ascomycota</taxon>
        <taxon>Pezizomycotina</taxon>
        <taxon>Dothideomycetes</taxon>
        <taxon>Pleosporomycetidae</taxon>
        <taxon>Pleosporales</taxon>
        <taxon>Pleosporineae</taxon>
        <taxon>Pleosporaceae</taxon>
        <taxon>Pyrenophora</taxon>
    </lineage>
</organism>
<sequence>MSLSSLNVRSQSAADAGIVKQRPGLLLRRRYCVGYVDRSVAPLLLYSQERPMVIIKPAVAIVDAVAGGDMGVRHLPERRKVVLVARVEDCSGVVNRRVIEFLVVLSKLTVRKVNVRNKMVFGRVRIFVINVFKAVFESLKLVKKLFKRY</sequence>
<proteinExistence type="predicted"/>
<dbReference type="EMBL" id="HG992977">
    <property type="protein sequence ID" value="CAE7003048.1"/>
    <property type="molecule type" value="Genomic_DNA"/>
</dbReference>
<reference evidence="1" key="1">
    <citation type="submission" date="2021-02" db="EMBL/GenBank/DDBJ databases">
        <authorList>
            <person name="Syme A R."/>
            <person name="Syme A R."/>
            <person name="Moolhuijzen P."/>
        </authorList>
    </citation>
    <scope>NUCLEOTIDE SEQUENCE</scope>
    <source>
        <strain evidence="1">W1-1</strain>
    </source>
</reference>
<protein>
    <submittedName>
        <fullName evidence="1">Uncharacterized protein</fullName>
    </submittedName>
</protein>
<dbReference type="AlphaFoldDB" id="A0A6S6VS17"/>
<dbReference type="Proteomes" id="UP000472372">
    <property type="component" value="Chromosome 1"/>
</dbReference>